<dbReference type="InterPro" id="IPR006143">
    <property type="entry name" value="RND_pump_MFP"/>
</dbReference>
<dbReference type="OrthoDB" id="2110899at2"/>
<dbReference type="GO" id="GO:0015562">
    <property type="term" value="F:efflux transmembrane transporter activity"/>
    <property type="evidence" value="ECO:0007669"/>
    <property type="project" value="TreeGrafter"/>
</dbReference>
<feature type="domain" description="Multidrug resistance protein MdtA-like barrel-sandwich hybrid" evidence="2">
    <location>
        <begin position="58"/>
        <end position="176"/>
    </location>
</feature>
<dbReference type="PANTHER" id="PTHR30469">
    <property type="entry name" value="MULTIDRUG RESISTANCE PROTEIN MDTA"/>
    <property type="match status" value="1"/>
</dbReference>
<dbReference type="Pfam" id="PF25917">
    <property type="entry name" value="BSH_RND"/>
    <property type="match status" value="1"/>
</dbReference>
<comment type="caution">
    <text evidence="3">The sequence shown here is derived from an EMBL/GenBank/DDBJ whole genome shotgun (WGS) entry which is preliminary data.</text>
</comment>
<evidence type="ECO:0000313" key="4">
    <source>
        <dbReference type="Proteomes" id="UP000240987"/>
    </source>
</evidence>
<evidence type="ECO:0000259" key="2">
    <source>
        <dbReference type="Pfam" id="PF25917"/>
    </source>
</evidence>
<dbReference type="Gene3D" id="2.40.30.170">
    <property type="match status" value="1"/>
</dbReference>
<dbReference type="Gene3D" id="2.40.420.20">
    <property type="match status" value="1"/>
</dbReference>
<dbReference type="AlphaFoldDB" id="A0A2T3JFQ0"/>
<dbReference type="Gene3D" id="1.10.287.470">
    <property type="entry name" value="Helix hairpin bin"/>
    <property type="match status" value="1"/>
</dbReference>
<protein>
    <submittedName>
        <fullName evidence="3">Efflux RND transporter periplasmic adaptor subunit</fullName>
    </submittedName>
</protein>
<evidence type="ECO:0000313" key="3">
    <source>
        <dbReference type="EMBL" id="PSU47746.1"/>
    </source>
</evidence>
<accession>A0A2T3JFQ0</accession>
<dbReference type="NCBIfam" id="TIGR01730">
    <property type="entry name" value="RND_mfp"/>
    <property type="match status" value="1"/>
</dbReference>
<reference evidence="3 4" key="1">
    <citation type="submission" date="2018-01" db="EMBL/GenBank/DDBJ databases">
        <title>Whole genome sequencing of Histamine producing bacteria.</title>
        <authorList>
            <person name="Butler K."/>
        </authorList>
    </citation>
    <scope>NUCLEOTIDE SEQUENCE [LARGE SCALE GENOMIC DNA]</scope>
    <source>
        <strain evidence="3 4">JCM 12947</strain>
    </source>
</reference>
<sequence>MKMKILAITLLSSTALLGCVDEIEYEEKVARVEVFQLPEFKNEVGRVFNGVAKAHDLAELSFRVDGKIAEIPVSKGTQVKKGDLLAVLDKSDYEIALNDRRAKKEQTNNQYRRGKSMLKKKLMSQAEYDKMRAEYLVAKAEFRMAELTLEYTELRAPFDGIVGDVFLDAFENIQSGVSVLSMHKMDLIEVDVQIPDMIISVAVREEDRTDDELFDVTFEAYPDITFEGRPLEVSMIKDPVTHSYIATLAVDFDHEHKVLEGMQAKVKVDLENMTYTYSRGYLVPVNTVMMQDGLLLDKQISNVWVYQSDSQTVTLREVRLGILSGDMIEITAGLKDGEVIVSDGASRLTEGQKVEQIKDNR</sequence>
<evidence type="ECO:0000256" key="1">
    <source>
        <dbReference type="ARBA" id="ARBA00009477"/>
    </source>
</evidence>
<dbReference type="PROSITE" id="PS51257">
    <property type="entry name" value="PROKAR_LIPOPROTEIN"/>
    <property type="match status" value="1"/>
</dbReference>
<dbReference type="EMBL" id="PYMJ01000013">
    <property type="protein sequence ID" value="PSU47746.1"/>
    <property type="molecule type" value="Genomic_DNA"/>
</dbReference>
<keyword evidence="4" id="KW-1185">Reference proteome</keyword>
<dbReference type="SUPFAM" id="SSF111369">
    <property type="entry name" value="HlyD-like secretion proteins"/>
    <property type="match status" value="1"/>
</dbReference>
<comment type="similarity">
    <text evidence="1">Belongs to the membrane fusion protein (MFP) (TC 8.A.1) family.</text>
</comment>
<dbReference type="Proteomes" id="UP000240987">
    <property type="component" value="Unassembled WGS sequence"/>
</dbReference>
<dbReference type="RefSeq" id="WP_107243367.1">
    <property type="nucleotide sequence ID" value="NZ_PYMJ01000013.1"/>
</dbReference>
<organism evidence="3 4">
    <name type="scientific">Photobacterium frigidiphilum</name>
    <dbReference type="NCBI Taxonomy" id="264736"/>
    <lineage>
        <taxon>Bacteria</taxon>
        <taxon>Pseudomonadati</taxon>
        <taxon>Pseudomonadota</taxon>
        <taxon>Gammaproteobacteria</taxon>
        <taxon>Vibrionales</taxon>
        <taxon>Vibrionaceae</taxon>
        <taxon>Photobacterium</taxon>
    </lineage>
</organism>
<proteinExistence type="inferred from homology"/>
<dbReference type="PANTHER" id="PTHR30469:SF20">
    <property type="entry name" value="EFFLUX RND TRANSPORTER PERIPLASMIC ADAPTOR SUBUNIT"/>
    <property type="match status" value="1"/>
</dbReference>
<dbReference type="Gene3D" id="2.40.50.100">
    <property type="match status" value="1"/>
</dbReference>
<name>A0A2T3JFQ0_9GAMM</name>
<gene>
    <name evidence="3" type="ORF">C9J12_14485</name>
</gene>
<dbReference type="InterPro" id="IPR058625">
    <property type="entry name" value="MdtA-like_BSH"/>
</dbReference>
<dbReference type="GO" id="GO:1990281">
    <property type="term" value="C:efflux pump complex"/>
    <property type="evidence" value="ECO:0007669"/>
    <property type="project" value="TreeGrafter"/>
</dbReference>